<dbReference type="InterPro" id="IPR018170">
    <property type="entry name" value="Aldo/ket_reductase_CS"/>
</dbReference>
<dbReference type="Proteomes" id="UP000199062">
    <property type="component" value="Unassembled WGS sequence"/>
</dbReference>
<dbReference type="PANTHER" id="PTHR43827:SF3">
    <property type="entry name" value="NADP-DEPENDENT OXIDOREDUCTASE DOMAIN-CONTAINING PROTEIN"/>
    <property type="match status" value="1"/>
</dbReference>
<evidence type="ECO:0000259" key="4">
    <source>
        <dbReference type="Pfam" id="PF00248"/>
    </source>
</evidence>
<accession>A0A1I6M8P8</accession>
<comment type="similarity">
    <text evidence="1">Belongs to the aldo/keto reductase family.</text>
</comment>
<evidence type="ECO:0000313" key="6">
    <source>
        <dbReference type="Proteomes" id="UP000199062"/>
    </source>
</evidence>
<evidence type="ECO:0000256" key="2">
    <source>
        <dbReference type="ARBA" id="ARBA00022857"/>
    </source>
</evidence>
<dbReference type="Pfam" id="PF00248">
    <property type="entry name" value="Aldo_ket_red"/>
    <property type="match status" value="1"/>
</dbReference>
<dbReference type="InterPro" id="IPR023210">
    <property type="entry name" value="NADP_OxRdtase_dom"/>
</dbReference>
<dbReference type="OrthoDB" id="275427at2157"/>
<dbReference type="EMBL" id="FOZK01000005">
    <property type="protein sequence ID" value="SFS12084.1"/>
    <property type="molecule type" value="Genomic_DNA"/>
</dbReference>
<dbReference type="PRINTS" id="PR00069">
    <property type="entry name" value="ALDKETRDTASE"/>
</dbReference>
<protein>
    <submittedName>
        <fullName evidence="5">2,5-diketo-D-gluconate reductase B</fullName>
    </submittedName>
</protein>
<reference evidence="5 6" key="1">
    <citation type="submission" date="2016-10" db="EMBL/GenBank/DDBJ databases">
        <authorList>
            <person name="de Groot N.N."/>
        </authorList>
    </citation>
    <scope>NUCLEOTIDE SEQUENCE [LARGE SCALE GENOMIC DNA]</scope>
    <source>
        <strain evidence="5 6">CGMCC 1.10457</strain>
    </source>
</reference>
<evidence type="ECO:0000256" key="1">
    <source>
        <dbReference type="ARBA" id="ARBA00007905"/>
    </source>
</evidence>
<evidence type="ECO:0000313" key="5">
    <source>
        <dbReference type="EMBL" id="SFS12084.1"/>
    </source>
</evidence>
<dbReference type="RefSeq" id="WP_089819059.1">
    <property type="nucleotide sequence ID" value="NZ_FOZK01000005.1"/>
</dbReference>
<dbReference type="PANTHER" id="PTHR43827">
    <property type="entry name" value="2,5-DIKETO-D-GLUCONIC ACID REDUCTASE"/>
    <property type="match status" value="1"/>
</dbReference>
<dbReference type="InterPro" id="IPR020471">
    <property type="entry name" value="AKR"/>
</dbReference>
<keyword evidence="2" id="KW-0521">NADP</keyword>
<dbReference type="InterPro" id="IPR036812">
    <property type="entry name" value="NAD(P)_OxRdtase_dom_sf"/>
</dbReference>
<dbReference type="Gene3D" id="3.20.20.100">
    <property type="entry name" value="NADP-dependent oxidoreductase domain"/>
    <property type="match status" value="1"/>
</dbReference>
<evidence type="ECO:0000256" key="3">
    <source>
        <dbReference type="ARBA" id="ARBA00023002"/>
    </source>
</evidence>
<dbReference type="STRING" id="767519.SAMN05216559_4010"/>
<feature type="domain" description="NADP-dependent oxidoreductase" evidence="4">
    <location>
        <begin position="8"/>
        <end position="253"/>
    </location>
</feature>
<organism evidence="5 6">
    <name type="scientific">Halomicrobium zhouii</name>
    <dbReference type="NCBI Taxonomy" id="767519"/>
    <lineage>
        <taxon>Archaea</taxon>
        <taxon>Methanobacteriati</taxon>
        <taxon>Methanobacteriota</taxon>
        <taxon>Stenosarchaea group</taxon>
        <taxon>Halobacteria</taxon>
        <taxon>Halobacteriales</taxon>
        <taxon>Haloarculaceae</taxon>
        <taxon>Halomicrobium</taxon>
    </lineage>
</organism>
<name>A0A1I6M8P8_9EURY</name>
<dbReference type="GO" id="GO:0016616">
    <property type="term" value="F:oxidoreductase activity, acting on the CH-OH group of donors, NAD or NADP as acceptor"/>
    <property type="evidence" value="ECO:0007669"/>
    <property type="project" value="UniProtKB-ARBA"/>
</dbReference>
<proteinExistence type="inferred from homology"/>
<dbReference type="PROSITE" id="PS00062">
    <property type="entry name" value="ALDOKETO_REDUCTASE_2"/>
    <property type="match status" value="1"/>
</dbReference>
<dbReference type="SUPFAM" id="SSF51430">
    <property type="entry name" value="NAD(P)-linked oxidoreductase"/>
    <property type="match status" value="1"/>
</dbReference>
<dbReference type="PIRSF" id="PIRSF000097">
    <property type="entry name" value="AKR"/>
    <property type="match status" value="1"/>
</dbReference>
<dbReference type="AlphaFoldDB" id="A0A1I6M8P8"/>
<sequence length="268" mass="30136">MSALDLHRLGLGTWQNDDPDQCAASVRTALELGYRNIDTAQGYDNEEDVGRGIAEADVPREEVFLATKVDTDSLAHDDVLDSTAESLDKLGTDYVDLLYVHWPTNTYDAEGTLSAFDELYDQGKIRHVGVSNFEPRHLDEAREILEAPLFANQVEMHPYLQQTELREYAADHGHHVVAYSPLARTKVLDDPVLEDVAEKHDATIPQVTLAWFLALDNVTAIPKATSEEHIRANWGAYDVDLDEEDLDRIAELDRGHREVDFEGAPWNQ</sequence>
<gene>
    <name evidence="5" type="ORF">SAMN05216559_4010</name>
</gene>
<dbReference type="FunFam" id="3.20.20.100:FF:000002">
    <property type="entry name" value="2,5-diketo-D-gluconic acid reductase A"/>
    <property type="match status" value="1"/>
</dbReference>
<keyword evidence="3" id="KW-0560">Oxidoreductase</keyword>
<keyword evidence="6" id="KW-1185">Reference proteome</keyword>